<comment type="subcellular location">
    <subcellularLocation>
        <location evidence="1">Membrane</location>
        <topology evidence="1">Single-pass type I membrane protein</topology>
    </subcellularLocation>
</comment>
<dbReference type="GO" id="GO:0016020">
    <property type="term" value="C:membrane"/>
    <property type="evidence" value="ECO:0007669"/>
    <property type="project" value="UniProtKB-SubCell"/>
</dbReference>
<evidence type="ECO:0000256" key="4">
    <source>
        <dbReference type="ARBA" id="ARBA00023157"/>
    </source>
</evidence>
<feature type="compositionally biased region" description="Low complexity" evidence="8">
    <location>
        <begin position="8"/>
        <end position="26"/>
    </location>
</feature>
<evidence type="ECO:0000256" key="6">
    <source>
        <dbReference type="ARBA" id="ARBA00047899"/>
    </source>
</evidence>
<dbReference type="EMBL" id="JACEFO010000718">
    <property type="protein sequence ID" value="KAF8759377.1"/>
    <property type="molecule type" value="Genomic_DNA"/>
</dbReference>
<dbReference type="InterPro" id="IPR000858">
    <property type="entry name" value="S_locus_glycoprot_dom"/>
</dbReference>
<evidence type="ECO:0000259" key="10">
    <source>
        <dbReference type="Pfam" id="PF01453"/>
    </source>
</evidence>
<dbReference type="Pfam" id="PF00954">
    <property type="entry name" value="S_locus_glycop"/>
    <property type="match status" value="1"/>
</dbReference>
<evidence type="ECO:0000256" key="2">
    <source>
        <dbReference type="ARBA" id="ARBA00012513"/>
    </source>
</evidence>
<dbReference type="OrthoDB" id="681445at2759"/>
<feature type="region of interest" description="Disordered" evidence="8">
    <location>
        <begin position="1"/>
        <end position="28"/>
    </location>
</feature>
<gene>
    <name evidence="11" type="ORF">HU200_010420</name>
</gene>
<dbReference type="GO" id="GO:0048544">
    <property type="term" value="P:recognition of pollen"/>
    <property type="evidence" value="ECO:0007669"/>
    <property type="project" value="InterPro"/>
</dbReference>
<evidence type="ECO:0000256" key="1">
    <source>
        <dbReference type="ARBA" id="ARBA00004479"/>
    </source>
</evidence>
<feature type="domain" description="S-locus glycoprotein" evidence="9">
    <location>
        <begin position="173"/>
        <end position="227"/>
    </location>
</feature>
<dbReference type="AlphaFoldDB" id="A0A835FIC2"/>
<keyword evidence="3" id="KW-0732">Signal</keyword>
<feature type="domain" description="Bulb-type lectin" evidence="10">
    <location>
        <begin position="28"/>
        <end position="101"/>
    </location>
</feature>
<comment type="catalytic activity">
    <reaction evidence="7">
        <text>L-seryl-[protein] + ATP = O-phospho-L-seryl-[protein] + ADP + H(+)</text>
        <dbReference type="Rhea" id="RHEA:17989"/>
        <dbReference type="Rhea" id="RHEA-COMP:9863"/>
        <dbReference type="Rhea" id="RHEA-COMP:11604"/>
        <dbReference type="ChEBI" id="CHEBI:15378"/>
        <dbReference type="ChEBI" id="CHEBI:29999"/>
        <dbReference type="ChEBI" id="CHEBI:30616"/>
        <dbReference type="ChEBI" id="CHEBI:83421"/>
        <dbReference type="ChEBI" id="CHEBI:456216"/>
        <dbReference type="EC" id="2.7.11.1"/>
    </reaction>
</comment>
<keyword evidence="4" id="KW-1015">Disulfide bond</keyword>
<evidence type="ECO:0000256" key="8">
    <source>
        <dbReference type="SAM" id="MobiDB-lite"/>
    </source>
</evidence>
<organism evidence="11 12">
    <name type="scientific">Digitaria exilis</name>
    <dbReference type="NCBI Taxonomy" id="1010633"/>
    <lineage>
        <taxon>Eukaryota</taxon>
        <taxon>Viridiplantae</taxon>
        <taxon>Streptophyta</taxon>
        <taxon>Embryophyta</taxon>
        <taxon>Tracheophyta</taxon>
        <taxon>Spermatophyta</taxon>
        <taxon>Magnoliopsida</taxon>
        <taxon>Liliopsida</taxon>
        <taxon>Poales</taxon>
        <taxon>Poaceae</taxon>
        <taxon>PACMAD clade</taxon>
        <taxon>Panicoideae</taxon>
        <taxon>Panicodae</taxon>
        <taxon>Paniceae</taxon>
        <taxon>Anthephorinae</taxon>
        <taxon>Digitaria</taxon>
    </lineage>
</organism>
<dbReference type="GO" id="GO:0004674">
    <property type="term" value="F:protein serine/threonine kinase activity"/>
    <property type="evidence" value="ECO:0007669"/>
    <property type="project" value="UniProtKB-EC"/>
</dbReference>
<sequence>MDPRTKRNPGNNTTSSPPTLSLTNTSKSDADDRVVWKTSTTTDITGGVIATVLLNTSNLVIRSPGTTLWESFKHPADTFLPTMKLGIRYKTRTGERLVSWKGPGDPSPGTFTYAMDPVTLLQLYLWNGTRPVLRNGPWTGYMVTAWHPKNTSSQAVVNTDDEITLPTGCTLSDLQFESWNDSLSSWEVLGEWMSLACNRYGHCGPNGYCDNAVASPACKCLDGGFEPVSLEEWSTGEFSGMRSPDLFVLVRNRTEEECAAECSRNCSCWYWQ</sequence>
<dbReference type="SUPFAM" id="SSF51110">
    <property type="entry name" value="alpha-D-mannose-specific plant lectins"/>
    <property type="match status" value="1"/>
</dbReference>
<evidence type="ECO:0000313" key="12">
    <source>
        <dbReference type="Proteomes" id="UP000636709"/>
    </source>
</evidence>
<dbReference type="EC" id="2.7.11.1" evidence="2"/>
<accession>A0A835FIC2</accession>
<dbReference type="Pfam" id="PF01453">
    <property type="entry name" value="B_lectin"/>
    <property type="match status" value="1"/>
</dbReference>
<evidence type="ECO:0000313" key="11">
    <source>
        <dbReference type="EMBL" id="KAF8759377.1"/>
    </source>
</evidence>
<dbReference type="Proteomes" id="UP000636709">
    <property type="component" value="Unassembled WGS sequence"/>
</dbReference>
<evidence type="ECO:0000256" key="5">
    <source>
        <dbReference type="ARBA" id="ARBA00023170"/>
    </source>
</evidence>
<name>A0A835FIC2_9POAL</name>
<dbReference type="GO" id="GO:0051707">
    <property type="term" value="P:response to other organism"/>
    <property type="evidence" value="ECO:0007669"/>
    <property type="project" value="UniProtKB-ARBA"/>
</dbReference>
<dbReference type="InterPro" id="IPR036426">
    <property type="entry name" value="Bulb-type_lectin_dom_sf"/>
</dbReference>
<evidence type="ECO:0000259" key="9">
    <source>
        <dbReference type="Pfam" id="PF00954"/>
    </source>
</evidence>
<keyword evidence="5" id="KW-0675">Receptor</keyword>
<dbReference type="InterPro" id="IPR001480">
    <property type="entry name" value="Bulb-type_lectin_dom"/>
</dbReference>
<evidence type="ECO:0000256" key="3">
    <source>
        <dbReference type="ARBA" id="ARBA00022729"/>
    </source>
</evidence>
<dbReference type="PANTHER" id="PTHR32444">
    <property type="entry name" value="BULB-TYPE LECTIN DOMAIN-CONTAINING PROTEIN"/>
    <property type="match status" value="1"/>
</dbReference>
<dbReference type="PANTHER" id="PTHR32444:SF118">
    <property type="entry name" value="OS09G0551150 PROTEIN"/>
    <property type="match status" value="1"/>
</dbReference>
<comment type="catalytic activity">
    <reaction evidence="6">
        <text>L-threonyl-[protein] + ATP = O-phospho-L-threonyl-[protein] + ADP + H(+)</text>
        <dbReference type="Rhea" id="RHEA:46608"/>
        <dbReference type="Rhea" id="RHEA-COMP:11060"/>
        <dbReference type="Rhea" id="RHEA-COMP:11605"/>
        <dbReference type="ChEBI" id="CHEBI:15378"/>
        <dbReference type="ChEBI" id="CHEBI:30013"/>
        <dbReference type="ChEBI" id="CHEBI:30616"/>
        <dbReference type="ChEBI" id="CHEBI:61977"/>
        <dbReference type="ChEBI" id="CHEBI:456216"/>
        <dbReference type="EC" id="2.7.11.1"/>
    </reaction>
</comment>
<protein>
    <recommendedName>
        <fullName evidence="2">non-specific serine/threonine protein kinase</fullName>
        <ecNumber evidence="2">2.7.11.1</ecNumber>
    </recommendedName>
</protein>
<keyword evidence="12" id="KW-1185">Reference proteome</keyword>
<comment type="caution">
    <text evidence="11">The sequence shown here is derived from an EMBL/GenBank/DDBJ whole genome shotgun (WGS) entry which is preliminary data.</text>
</comment>
<proteinExistence type="predicted"/>
<reference evidence="11" key="1">
    <citation type="submission" date="2020-07" db="EMBL/GenBank/DDBJ databases">
        <title>Genome sequence and genetic diversity analysis of an under-domesticated orphan crop, white fonio (Digitaria exilis).</title>
        <authorList>
            <person name="Bennetzen J.L."/>
            <person name="Chen S."/>
            <person name="Ma X."/>
            <person name="Wang X."/>
            <person name="Yssel A.E.J."/>
            <person name="Chaluvadi S.R."/>
            <person name="Johnson M."/>
            <person name="Gangashetty P."/>
            <person name="Hamidou F."/>
            <person name="Sanogo M.D."/>
            <person name="Zwaenepoel A."/>
            <person name="Wallace J."/>
            <person name="Van De Peer Y."/>
            <person name="Van Deynze A."/>
        </authorList>
    </citation>
    <scope>NUCLEOTIDE SEQUENCE</scope>
    <source>
        <tissue evidence="11">Leaves</tissue>
    </source>
</reference>
<evidence type="ECO:0000256" key="7">
    <source>
        <dbReference type="ARBA" id="ARBA00048679"/>
    </source>
</evidence>